<proteinExistence type="predicted"/>
<feature type="signal peptide" evidence="1">
    <location>
        <begin position="1"/>
        <end position="22"/>
    </location>
</feature>
<comment type="caution">
    <text evidence="2">The sequence shown here is derived from an EMBL/GenBank/DDBJ whole genome shotgun (WGS) entry which is preliminary data.</text>
</comment>
<protein>
    <submittedName>
        <fullName evidence="2">Uncharacterized protein</fullName>
    </submittedName>
</protein>
<dbReference type="EMBL" id="JBHSNP010000029">
    <property type="protein sequence ID" value="MFC5604789.1"/>
    <property type="molecule type" value="Genomic_DNA"/>
</dbReference>
<accession>A0ABW0U2K4</accession>
<dbReference type="RefSeq" id="WP_381446965.1">
    <property type="nucleotide sequence ID" value="NZ_JBHSNP010000029.1"/>
</dbReference>
<gene>
    <name evidence="2" type="ORF">ACFPTP_16255</name>
</gene>
<evidence type="ECO:0000313" key="2">
    <source>
        <dbReference type="EMBL" id="MFC5604789.1"/>
    </source>
</evidence>
<dbReference type="Proteomes" id="UP001596071">
    <property type="component" value="Unassembled WGS sequence"/>
</dbReference>
<feature type="chain" id="PRO_5046478481" evidence="1">
    <location>
        <begin position="23"/>
        <end position="164"/>
    </location>
</feature>
<evidence type="ECO:0000313" key="3">
    <source>
        <dbReference type="Proteomes" id="UP001596071"/>
    </source>
</evidence>
<name>A0ABW0U2K4_9BACL</name>
<organism evidence="2 3">
    <name type="scientific">Sporosarcina koreensis</name>
    <dbReference type="NCBI Taxonomy" id="334735"/>
    <lineage>
        <taxon>Bacteria</taxon>
        <taxon>Bacillati</taxon>
        <taxon>Bacillota</taxon>
        <taxon>Bacilli</taxon>
        <taxon>Bacillales</taxon>
        <taxon>Caryophanaceae</taxon>
        <taxon>Sporosarcina</taxon>
    </lineage>
</organism>
<sequence>MRKIVILLVMCCLLLMGTSIYAQSTQGTTFSDWYRHQLHLLSNQLSEEMKITLTTFETSINTYQDQLLKRMESHLMDYVLNTSRDSNEDIQKYKNVHLQQLEETKESLIEKDLIEIEKEIEKRHMEIDRRTVDILSEVLSEYGFDGAIDNVKQGKNHNKTEGDK</sequence>
<keyword evidence="1" id="KW-0732">Signal</keyword>
<evidence type="ECO:0000256" key="1">
    <source>
        <dbReference type="SAM" id="SignalP"/>
    </source>
</evidence>
<reference evidence="3" key="1">
    <citation type="journal article" date="2019" name="Int. J. Syst. Evol. Microbiol.">
        <title>The Global Catalogue of Microorganisms (GCM) 10K type strain sequencing project: providing services to taxonomists for standard genome sequencing and annotation.</title>
        <authorList>
            <consortium name="The Broad Institute Genomics Platform"/>
            <consortium name="The Broad Institute Genome Sequencing Center for Infectious Disease"/>
            <person name="Wu L."/>
            <person name="Ma J."/>
        </authorList>
    </citation>
    <scope>NUCLEOTIDE SEQUENCE [LARGE SCALE GENOMIC DNA]</scope>
    <source>
        <strain evidence="3">KACC 11299</strain>
    </source>
</reference>
<keyword evidence="3" id="KW-1185">Reference proteome</keyword>